<feature type="compositionally biased region" description="Polar residues" evidence="11">
    <location>
        <begin position="69"/>
        <end position="85"/>
    </location>
</feature>
<feature type="domain" description="C2" evidence="13">
    <location>
        <begin position="472"/>
        <end position="589"/>
    </location>
</feature>
<dbReference type="SUPFAM" id="SSF49562">
    <property type="entry name" value="C2 domain (Calcium/lipid-binding domain, CaLB)"/>
    <property type="match status" value="6"/>
</dbReference>
<keyword evidence="7 12" id="KW-1133">Transmembrane helix</keyword>
<evidence type="ECO:0000259" key="14">
    <source>
        <dbReference type="PROSITE" id="PS51847"/>
    </source>
</evidence>
<keyword evidence="4 12" id="KW-0812">Transmembrane</keyword>
<evidence type="ECO:0000313" key="16">
    <source>
        <dbReference type="Proteomes" id="UP000193498"/>
    </source>
</evidence>
<feature type="compositionally biased region" description="Low complexity" evidence="11">
    <location>
        <begin position="1270"/>
        <end position="1291"/>
    </location>
</feature>
<dbReference type="CDD" id="cd04052">
    <property type="entry name" value="C2B_Tricalbin-like"/>
    <property type="match status" value="1"/>
</dbReference>
<dbReference type="GO" id="GO:0006869">
    <property type="term" value="P:lipid transport"/>
    <property type="evidence" value="ECO:0007669"/>
    <property type="project" value="UniProtKB-KW"/>
</dbReference>
<dbReference type="STRING" id="1314790.A0A1Y1X9Q3"/>
<feature type="region of interest" description="Disordered" evidence="11">
    <location>
        <begin position="1"/>
        <end position="100"/>
    </location>
</feature>
<evidence type="ECO:0000256" key="8">
    <source>
        <dbReference type="ARBA" id="ARBA00023055"/>
    </source>
</evidence>
<reference evidence="15 16" key="1">
    <citation type="submission" date="2016-07" db="EMBL/GenBank/DDBJ databases">
        <title>Pervasive Adenine N6-methylation of Active Genes in Fungi.</title>
        <authorList>
            <consortium name="DOE Joint Genome Institute"/>
            <person name="Mondo S.J."/>
            <person name="Dannebaum R.O."/>
            <person name="Kuo R.C."/>
            <person name="Labutti K."/>
            <person name="Haridas S."/>
            <person name="Kuo A."/>
            <person name="Salamov A."/>
            <person name="Ahrendt S.R."/>
            <person name="Lipzen A."/>
            <person name="Sullivan W."/>
            <person name="Andreopoulos W.B."/>
            <person name="Clum A."/>
            <person name="Lindquist E."/>
            <person name="Daum C."/>
            <person name="Ramamoorthy G.K."/>
            <person name="Gryganskyi A."/>
            <person name="Culley D."/>
            <person name="Magnuson J.K."/>
            <person name="James T.Y."/>
            <person name="O'Malley M.A."/>
            <person name="Stajich J.E."/>
            <person name="Spatafora J.W."/>
            <person name="Visel A."/>
            <person name="Grigoriev I.V."/>
        </authorList>
    </citation>
    <scope>NUCLEOTIDE SEQUENCE [LARGE SCALE GENOMIC DNA]</scope>
    <source>
        <strain evidence="15 16">CBS 931.73</strain>
    </source>
</reference>
<evidence type="ECO:0000256" key="7">
    <source>
        <dbReference type="ARBA" id="ARBA00022989"/>
    </source>
</evidence>
<feature type="compositionally biased region" description="Polar residues" evidence="11">
    <location>
        <begin position="1302"/>
        <end position="1332"/>
    </location>
</feature>
<evidence type="ECO:0000259" key="13">
    <source>
        <dbReference type="PROSITE" id="PS50004"/>
    </source>
</evidence>
<dbReference type="InterPro" id="IPR031468">
    <property type="entry name" value="SMP_LBD"/>
</dbReference>
<feature type="compositionally biased region" description="Basic and acidic residues" evidence="11">
    <location>
        <begin position="1338"/>
        <end position="1347"/>
    </location>
</feature>
<dbReference type="Pfam" id="PF25669">
    <property type="entry name" value="SMP_MUG190-like"/>
    <property type="match status" value="1"/>
</dbReference>
<sequence length="1544" mass="169819">MPSTSSVEHTGSAGNVPNEPKTAEPLDIPAIPQDEASSNVPQVAAGAKEPPASNLERPANVPNMPGTVNAGSQEDLSKASRSTFVASSESAPASQEAVEKLLSQELSESNTPIHSFNPDDSPEEKAKKAIIAAGTVISNNPLLTGAAEGLISDVDLGTSEAPSQSLKRSSTTITNRSVNSVLSSLPPAIIGWKECSEKSLESHAEQEWRNALCLVTIVLSTYTLVSFGFGFGWCVIVLFFVAQYYVNSVKRFRRNVRDDINRQLAIDKVIKDAESTEWLNTFLSKFWLIYEPVLSATIVGIADGILAASAPGFLDSLRLSEFTLGTTAPRVESVKSFVSDEADAVEMEWDVSFTDNHEDITPRQLKNKTNPKVVLEVRVGKGFVGAGMPILVENIAFSGRMRIKLKLGSNFPHMQAVDLSFVEIPSIDYVLKPIGGETFGFDIAHIPGLSSFIREQIHAVLGPMMYSPNVFTLDLEQIISGIDTEAAIGILRIHIRHARNLKNVEVLGLSDPYVRLHIGNRAELGRTTVKENTLNPNWDETFFVLAHNLSETLTLEIFDKEEIKKDRSLGTATFNLVSLLDEPVQDNVIAKVIREGGKERGEVCFDITYYPVVEPIVEEDGTTTQIESNHGILKIFVHQAKDLDNRANTRLNPYSVVKLKGTKILTTKILKRKANPAWEDPVELFISDKSKATFTFEVMDERGLAVDPVLGSFTISLDEALQRMAEQNQWFTLNGHATGKVRLSFVWKPIEMKDNIIPPGHLAPPKGVVRLDLVGAQNLKNVEKIGKSDPYVVVSISGKPISKTEVIDNNLNPIWNETHYVGIRSAREIIYLDVYDFDKVGKDRLLGSTSIPVSQLLGEQIREHQWGPGSPQDLRLKLNLEGKEKGQIHLKASFNPINELVPRRKVSESPSELGGAQDSLTEATGQAASVDYTRYSTGLLSVLVCHTTGMRQPLDSVYAEVLLNNNEYSVVHRTKTKKRAQNPNFDEECEVFIQESQFARISVYLREMDDDRSIVARKTIELSTILAQMSDPNHSPDEGFWYEFENTDGKLLLKFQFYPVEIQIDESQSWINKGLVTVRILKAQGLRAADSSGTSDPFVLVKLNKDKVHKTKVIKKTLSPVFGEEFTAPVHARNIDSLIFEVFDWNQVQSYERLGYLQINTKDLEPLTWIQGDYPLSDGSGTLSLKLMFKPEHVGRMATDRKQTFQEVTKNAIGKGVGGATKVVGGTIGGIGKGVGKGVGGLFGLKKKSSDRGSIAAPAANSNMPLEAYSTRSSISSSTSASTNMPNMPNMPGSPDAPPSPQASITTPETQSPIPEQDAPSINESLTNSPSMQEDMADDRSGPHESQSELSVPQSPGIDMANTRLSISNLDDVSVISGDSSALDQYSDEKCGEPGFLTVDILQGKELPAVDSNGLSDPYVRVRWGRKAVYKTKIIKKTLEPKWQESFTIPVDGSPVRLNFLVRDHNMLQDVDLGEYETNIWDHIDLTNSQPAEGVWVDLQKATKGKILLKFTFSERNSPGSSEMANSLSGSTKKRLDLSTFKRK</sequence>
<keyword evidence="9" id="KW-0446">Lipid-binding</keyword>
<comment type="caution">
    <text evidence="15">The sequence shown here is derived from an EMBL/GenBank/DDBJ whole genome shotgun (WGS) entry which is preliminary data.</text>
</comment>
<feature type="transmembrane region" description="Helical" evidence="12">
    <location>
        <begin position="293"/>
        <end position="314"/>
    </location>
</feature>
<dbReference type="Pfam" id="PF00168">
    <property type="entry name" value="C2"/>
    <property type="match status" value="6"/>
</dbReference>
<evidence type="ECO:0000256" key="1">
    <source>
        <dbReference type="ARBA" id="ARBA00004586"/>
    </source>
</evidence>
<feature type="transmembrane region" description="Helical" evidence="12">
    <location>
        <begin position="222"/>
        <end position="246"/>
    </location>
</feature>
<evidence type="ECO:0000256" key="10">
    <source>
        <dbReference type="ARBA" id="ARBA00023136"/>
    </source>
</evidence>
<name>A0A1Y1X9Q3_9FUNG</name>
<evidence type="ECO:0000256" key="3">
    <source>
        <dbReference type="ARBA" id="ARBA00022553"/>
    </source>
</evidence>
<dbReference type="PANTHER" id="PTHR46980">
    <property type="entry name" value="TRICALBIN-1-RELATED"/>
    <property type="match status" value="1"/>
</dbReference>
<dbReference type="EMBL" id="MCFE01000670">
    <property type="protein sequence ID" value="ORX82449.1"/>
    <property type="molecule type" value="Genomic_DNA"/>
</dbReference>
<evidence type="ECO:0000313" key="15">
    <source>
        <dbReference type="EMBL" id="ORX82449.1"/>
    </source>
</evidence>
<evidence type="ECO:0000256" key="12">
    <source>
        <dbReference type="SAM" id="Phobius"/>
    </source>
</evidence>
<feature type="region of interest" description="Disordered" evidence="11">
    <location>
        <begin position="1268"/>
        <end position="1360"/>
    </location>
</feature>
<dbReference type="Proteomes" id="UP000193498">
    <property type="component" value="Unassembled WGS sequence"/>
</dbReference>
<feature type="domain" description="C2" evidence="13">
    <location>
        <begin position="748"/>
        <end position="867"/>
    </location>
</feature>
<dbReference type="InterPro" id="IPR000008">
    <property type="entry name" value="C2_dom"/>
</dbReference>
<dbReference type="CDD" id="cd21678">
    <property type="entry name" value="SMP_TCB"/>
    <property type="match status" value="1"/>
</dbReference>
<dbReference type="PROSITE" id="PS51847">
    <property type="entry name" value="SMP"/>
    <property type="match status" value="1"/>
</dbReference>
<feature type="domain" description="C2" evidence="13">
    <location>
        <begin position="1056"/>
        <end position="1174"/>
    </location>
</feature>
<evidence type="ECO:0000256" key="6">
    <source>
        <dbReference type="ARBA" id="ARBA00022824"/>
    </source>
</evidence>
<dbReference type="FunCoup" id="A0A1Y1X9Q3">
    <property type="interactions" value="34"/>
</dbReference>
<organism evidence="15 16">
    <name type="scientific">Basidiobolus meristosporus CBS 931.73</name>
    <dbReference type="NCBI Taxonomy" id="1314790"/>
    <lineage>
        <taxon>Eukaryota</taxon>
        <taxon>Fungi</taxon>
        <taxon>Fungi incertae sedis</taxon>
        <taxon>Zoopagomycota</taxon>
        <taxon>Entomophthoromycotina</taxon>
        <taxon>Basidiobolomycetes</taxon>
        <taxon>Basidiobolales</taxon>
        <taxon>Basidiobolaceae</taxon>
        <taxon>Basidiobolus</taxon>
    </lineage>
</organism>
<feature type="domain" description="SMP-LTD" evidence="14">
    <location>
        <begin position="272"/>
        <end position="476"/>
    </location>
</feature>
<dbReference type="CDD" id="cd04044">
    <property type="entry name" value="C2A_Tricalbin-like"/>
    <property type="match status" value="1"/>
</dbReference>
<feature type="compositionally biased region" description="Low complexity" evidence="11">
    <location>
        <begin position="86"/>
        <end position="96"/>
    </location>
</feature>
<feature type="domain" description="C2" evidence="13">
    <location>
        <begin position="922"/>
        <end position="1042"/>
    </location>
</feature>
<dbReference type="InterPro" id="IPR035892">
    <property type="entry name" value="C2_domain_sf"/>
</dbReference>
<keyword evidence="6" id="KW-0256">Endoplasmic reticulum</keyword>
<keyword evidence="5" id="KW-0677">Repeat</keyword>
<keyword evidence="3" id="KW-0597">Phosphoprotein</keyword>
<keyword evidence="2" id="KW-0813">Transport</keyword>
<feature type="compositionally biased region" description="Polar residues" evidence="11">
    <location>
        <begin position="1517"/>
        <end position="1531"/>
    </location>
</feature>
<evidence type="ECO:0008006" key="17">
    <source>
        <dbReference type="Google" id="ProtNLM"/>
    </source>
</evidence>
<dbReference type="PROSITE" id="PS50004">
    <property type="entry name" value="C2"/>
    <property type="match status" value="6"/>
</dbReference>
<dbReference type="GO" id="GO:0008289">
    <property type="term" value="F:lipid binding"/>
    <property type="evidence" value="ECO:0007669"/>
    <property type="project" value="UniProtKB-KW"/>
</dbReference>
<dbReference type="OrthoDB" id="1029639at2759"/>
<feature type="compositionally biased region" description="Polar residues" evidence="11">
    <location>
        <begin position="1"/>
        <end position="15"/>
    </location>
</feature>
<feature type="region of interest" description="Disordered" evidence="11">
    <location>
        <begin position="1517"/>
        <end position="1544"/>
    </location>
</feature>
<keyword evidence="8" id="KW-0445">Lipid transport</keyword>
<dbReference type="GO" id="GO:0061817">
    <property type="term" value="P:endoplasmic reticulum-plasma membrane tethering"/>
    <property type="evidence" value="ECO:0007669"/>
    <property type="project" value="InterPro"/>
</dbReference>
<evidence type="ECO:0000256" key="11">
    <source>
        <dbReference type="SAM" id="MobiDB-lite"/>
    </source>
</evidence>
<evidence type="ECO:0000256" key="5">
    <source>
        <dbReference type="ARBA" id="ARBA00022737"/>
    </source>
</evidence>
<feature type="domain" description="C2" evidence="13">
    <location>
        <begin position="1376"/>
        <end position="1497"/>
    </location>
</feature>
<accession>A0A1Y1X9Q3</accession>
<gene>
    <name evidence="15" type="ORF">K493DRAFT_342190</name>
</gene>
<dbReference type="InterPro" id="IPR037765">
    <property type="entry name" value="C2B_Tricalbin"/>
</dbReference>
<evidence type="ECO:0000256" key="9">
    <source>
        <dbReference type="ARBA" id="ARBA00023121"/>
    </source>
</evidence>
<keyword evidence="16" id="KW-1185">Reference proteome</keyword>
<dbReference type="InParanoid" id="A0A1Y1X9Q3"/>
<dbReference type="InterPro" id="IPR052455">
    <property type="entry name" value="Tricalbin_domain"/>
</dbReference>
<comment type="subcellular location">
    <subcellularLocation>
        <location evidence="1">Endoplasmic reticulum membrane</location>
    </subcellularLocation>
</comment>
<proteinExistence type="predicted"/>
<keyword evidence="10 12" id="KW-0472">Membrane</keyword>
<dbReference type="SMART" id="SM00239">
    <property type="entry name" value="C2"/>
    <property type="match status" value="6"/>
</dbReference>
<dbReference type="InterPro" id="IPR037761">
    <property type="entry name" value="C2A_Tricalbin"/>
</dbReference>
<feature type="domain" description="C2" evidence="13">
    <location>
        <begin position="611"/>
        <end position="731"/>
    </location>
</feature>
<protein>
    <recommendedName>
        <fullName evidence="17">Tricalbin</fullName>
    </recommendedName>
</protein>
<dbReference type="GO" id="GO:0005789">
    <property type="term" value="C:endoplasmic reticulum membrane"/>
    <property type="evidence" value="ECO:0007669"/>
    <property type="project" value="UniProtKB-SubCell"/>
</dbReference>
<evidence type="ECO:0000256" key="4">
    <source>
        <dbReference type="ARBA" id="ARBA00022692"/>
    </source>
</evidence>
<dbReference type="Gene3D" id="2.60.40.150">
    <property type="entry name" value="C2 domain"/>
    <property type="match status" value="6"/>
</dbReference>
<dbReference type="PANTHER" id="PTHR46980:SF2">
    <property type="entry name" value="TRICALBIN-1-RELATED"/>
    <property type="match status" value="1"/>
</dbReference>
<evidence type="ECO:0000256" key="2">
    <source>
        <dbReference type="ARBA" id="ARBA00022448"/>
    </source>
</evidence>